<evidence type="ECO:0000313" key="2">
    <source>
        <dbReference type="Proteomes" id="UP000236735"/>
    </source>
</evidence>
<proteinExistence type="predicted"/>
<gene>
    <name evidence="1" type="ORF">SAMN05216354_1034</name>
</gene>
<protein>
    <submittedName>
        <fullName evidence="1">Uncharacterized protein</fullName>
    </submittedName>
</protein>
<dbReference type="Proteomes" id="UP000236735">
    <property type="component" value="Unassembled WGS sequence"/>
</dbReference>
<accession>A0A1H5TFE9</accession>
<dbReference type="RefSeq" id="WP_255327780.1">
    <property type="nucleotide sequence ID" value="NZ_FNUV01000002.1"/>
</dbReference>
<dbReference type="AlphaFoldDB" id="A0A1H5TFE9"/>
<reference evidence="1 2" key="1">
    <citation type="submission" date="2016-10" db="EMBL/GenBank/DDBJ databases">
        <authorList>
            <person name="de Groot N.N."/>
        </authorList>
    </citation>
    <scope>NUCLEOTIDE SEQUENCE [LARGE SCALE GENOMIC DNA]</scope>
    <source>
        <strain evidence="1 2">AR32</strain>
    </source>
</reference>
<evidence type="ECO:0000313" key="1">
    <source>
        <dbReference type="EMBL" id="SEF61555.1"/>
    </source>
</evidence>
<dbReference type="EMBL" id="FNUV01000002">
    <property type="protein sequence ID" value="SEF61555.1"/>
    <property type="molecule type" value="Genomic_DNA"/>
</dbReference>
<name>A0A1H5TFE9_XYLRU</name>
<sequence>MKAKYVKPEATVVEVEYSGILCASTFDYFSDPTIIEREMEED</sequence>
<organism evidence="1 2">
    <name type="scientific">Xylanibacter ruminicola</name>
    <name type="common">Prevotella ruminicola</name>
    <dbReference type="NCBI Taxonomy" id="839"/>
    <lineage>
        <taxon>Bacteria</taxon>
        <taxon>Pseudomonadati</taxon>
        <taxon>Bacteroidota</taxon>
        <taxon>Bacteroidia</taxon>
        <taxon>Bacteroidales</taxon>
        <taxon>Prevotellaceae</taxon>
        <taxon>Xylanibacter</taxon>
    </lineage>
</organism>